<evidence type="ECO:0000313" key="2">
    <source>
        <dbReference type="EMBL" id="OEH77382.1"/>
    </source>
</evidence>
<dbReference type="EMBL" id="JROU02001109">
    <property type="protein sequence ID" value="OEH77382.1"/>
    <property type="molecule type" value="Genomic_DNA"/>
</dbReference>
<dbReference type="InParanoid" id="A0A1D3D1R7"/>
<feature type="region of interest" description="Disordered" evidence="1">
    <location>
        <begin position="55"/>
        <end position="82"/>
    </location>
</feature>
<sequence length="82" mass="9233">MLSKSDELLRARRHARLEGSLEEEAAAAERRFSPSNEWEEELARAFRALRCCRTSRDGRSGSFICAMSGPDHKRPSVISSLP</sequence>
<organism evidence="2 3">
    <name type="scientific">Cyclospora cayetanensis</name>
    <dbReference type="NCBI Taxonomy" id="88456"/>
    <lineage>
        <taxon>Eukaryota</taxon>
        <taxon>Sar</taxon>
        <taxon>Alveolata</taxon>
        <taxon>Apicomplexa</taxon>
        <taxon>Conoidasida</taxon>
        <taxon>Coccidia</taxon>
        <taxon>Eucoccidiorida</taxon>
        <taxon>Eimeriorina</taxon>
        <taxon>Eimeriidae</taxon>
        <taxon>Cyclospora</taxon>
    </lineage>
</organism>
<name>A0A1D3D1R7_9EIME</name>
<keyword evidence="3" id="KW-1185">Reference proteome</keyword>
<evidence type="ECO:0000256" key="1">
    <source>
        <dbReference type="SAM" id="MobiDB-lite"/>
    </source>
</evidence>
<dbReference type="VEuPathDB" id="ToxoDB:cyc_07757"/>
<accession>A0A1D3D1R7</accession>
<evidence type="ECO:0000313" key="3">
    <source>
        <dbReference type="Proteomes" id="UP000095192"/>
    </source>
</evidence>
<comment type="caution">
    <text evidence="2">The sequence shown here is derived from an EMBL/GenBank/DDBJ whole genome shotgun (WGS) entry which is preliminary data.</text>
</comment>
<dbReference type="Proteomes" id="UP000095192">
    <property type="component" value="Unassembled WGS sequence"/>
</dbReference>
<protein>
    <submittedName>
        <fullName evidence="2">Uncharacterized protein</fullName>
    </submittedName>
</protein>
<dbReference type="AlphaFoldDB" id="A0A1D3D1R7"/>
<gene>
    <name evidence="2" type="ORF">cyc_07757</name>
</gene>
<proteinExistence type="predicted"/>
<reference evidence="2 3" key="1">
    <citation type="journal article" date="2016" name="BMC Genomics">
        <title>Comparative genomics reveals Cyclospora cayetanensis possesses coccidia-like metabolism and invasion components but unique surface antigens.</title>
        <authorList>
            <person name="Liu S."/>
            <person name="Wang L."/>
            <person name="Zheng H."/>
            <person name="Xu Z."/>
            <person name="Roellig D.M."/>
            <person name="Li N."/>
            <person name="Frace M.A."/>
            <person name="Tang K."/>
            <person name="Arrowood M.J."/>
            <person name="Moss D.M."/>
            <person name="Zhang L."/>
            <person name="Feng Y."/>
            <person name="Xiao L."/>
        </authorList>
    </citation>
    <scope>NUCLEOTIDE SEQUENCE [LARGE SCALE GENOMIC DNA]</scope>
    <source>
        <strain evidence="2 3">CHN_HEN01</strain>
    </source>
</reference>